<dbReference type="OrthoDB" id="7172369at2"/>
<accession>A0A4U6D7H6</accession>
<dbReference type="EMBL" id="SZVO01000004">
    <property type="protein sequence ID" value="TKT92465.1"/>
    <property type="molecule type" value="Genomic_DNA"/>
</dbReference>
<evidence type="ECO:0000256" key="1">
    <source>
        <dbReference type="SAM" id="SignalP"/>
    </source>
</evidence>
<evidence type="ECO:0000313" key="3">
    <source>
        <dbReference type="Proteomes" id="UP000304900"/>
    </source>
</evidence>
<protein>
    <submittedName>
        <fullName evidence="2">Uncharacterized protein</fullName>
    </submittedName>
</protein>
<dbReference type="AlphaFoldDB" id="A0A4U6D7H6"/>
<keyword evidence="1" id="KW-0732">Signal</keyword>
<reference evidence="2 3" key="1">
    <citation type="submission" date="2019-05" db="EMBL/GenBank/DDBJ databases">
        <title>Dyadobacter AR-3-8 sp. nov., isolated from arctic soil.</title>
        <authorList>
            <person name="Chaudhary D.K."/>
        </authorList>
    </citation>
    <scope>NUCLEOTIDE SEQUENCE [LARGE SCALE GENOMIC DNA]</scope>
    <source>
        <strain evidence="2 3">AR-3-8</strain>
    </source>
</reference>
<evidence type="ECO:0000313" key="2">
    <source>
        <dbReference type="EMBL" id="TKT92465.1"/>
    </source>
</evidence>
<sequence length="270" mass="31144">MRKFVFTTILALITFSGSVCTAQPEALRGTWISPEQDVVEILNTGLDSANYLSNKLLKEESFNLFILGDTLSFQQIYTSSFTQHKIEYTNRYDLKVVSVNDSILVIMPVSNFSKAYFQERSILVLKKIDYLVDKTIVFEKLIYHASSAWGGPTIALQVDSSKNLYMDYKNNTGESKYLQSGNYSAVLDVETYNELIYHLQKSNLRMLKFSDVKGKDSPIITLIVYFNGKRKYLKSVSPPRISKNLIKFINWRLRKYAKLKPTDEKMEIER</sequence>
<proteinExistence type="predicted"/>
<organism evidence="2 3">
    <name type="scientific">Dyadobacter frigoris</name>
    <dbReference type="NCBI Taxonomy" id="2576211"/>
    <lineage>
        <taxon>Bacteria</taxon>
        <taxon>Pseudomonadati</taxon>
        <taxon>Bacteroidota</taxon>
        <taxon>Cytophagia</taxon>
        <taxon>Cytophagales</taxon>
        <taxon>Spirosomataceae</taxon>
        <taxon>Dyadobacter</taxon>
    </lineage>
</organism>
<comment type="caution">
    <text evidence="2">The sequence shown here is derived from an EMBL/GenBank/DDBJ whole genome shotgun (WGS) entry which is preliminary data.</text>
</comment>
<feature type="signal peptide" evidence="1">
    <location>
        <begin position="1"/>
        <end position="21"/>
    </location>
</feature>
<feature type="chain" id="PRO_5020852245" evidence="1">
    <location>
        <begin position="22"/>
        <end position="270"/>
    </location>
</feature>
<name>A0A4U6D7H6_9BACT</name>
<dbReference type="Proteomes" id="UP000304900">
    <property type="component" value="Unassembled WGS sequence"/>
</dbReference>
<dbReference type="RefSeq" id="WP_137340010.1">
    <property type="nucleotide sequence ID" value="NZ_BSQH01000014.1"/>
</dbReference>
<gene>
    <name evidence="2" type="ORF">FDK13_10890</name>
</gene>
<keyword evidence="3" id="KW-1185">Reference proteome</keyword>